<dbReference type="PANTHER" id="PTHR37945:SF1">
    <property type="entry name" value="EXTRACELLULAR TUNGSTATE BINDING PROTEIN"/>
    <property type="match status" value="1"/>
</dbReference>
<dbReference type="InterPro" id="IPR024370">
    <property type="entry name" value="PBP_domain"/>
</dbReference>
<dbReference type="Gene3D" id="3.40.190.10">
    <property type="entry name" value="Periplasmic binding protein-like II"/>
    <property type="match status" value="2"/>
</dbReference>
<evidence type="ECO:0000313" key="2">
    <source>
        <dbReference type="EMBL" id="KAL2793712.1"/>
    </source>
</evidence>
<accession>A0ABR4G3V3</accession>
<dbReference type="Pfam" id="PF12849">
    <property type="entry name" value="PBP_like_2"/>
    <property type="match status" value="1"/>
</dbReference>
<organism evidence="2 3">
    <name type="scientific">Aspergillus keveii</name>
    <dbReference type="NCBI Taxonomy" id="714993"/>
    <lineage>
        <taxon>Eukaryota</taxon>
        <taxon>Fungi</taxon>
        <taxon>Dikarya</taxon>
        <taxon>Ascomycota</taxon>
        <taxon>Pezizomycotina</taxon>
        <taxon>Eurotiomycetes</taxon>
        <taxon>Eurotiomycetidae</taxon>
        <taxon>Eurotiales</taxon>
        <taxon>Aspergillaceae</taxon>
        <taxon>Aspergillus</taxon>
        <taxon>Aspergillus subgen. Nidulantes</taxon>
    </lineage>
</organism>
<protein>
    <recommendedName>
        <fullName evidence="1">PBP domain-containing protein</fullName>
    </recommendedName>
</protein>
<dbReference type="EMBL" id="JBFTWV010000054">
    <property type="protein sequence ID" value="KAL2793712.1"/>
    <property type="molecule type" value="Genomic_DNA"/>
</dbReference>
<dbReference type="SUPFAM" id="SSF53850">
    <property type="entry name" value="Periplasmic binding protein-like II"/>
    <property type="match status" value="1"/>
</dbReference>
<evidence type="ECO:0000259" key="1">
    <source>
        <dbReference type="Pfam" id="PF12849"/>
    </source>
</evidence>
<dbReference type="SUPFAM" id="SSF50956">
    <property type="entry name" value="Thermostable phytase (3-phytase)"/>
    <property type="match status" value="1"/>
</dbReference>
<dbReference type="Proteomes" id="UP001610563">
    <property type="component" value="Unassembled WGS sequence"/>
</dbReference>
<sequence>MTLSQLAVFADEAYQLLTDGTIKQYTPSNKSNPWYTAITPNPSNVQITATNPLAIRQSNGSVWRLTNGTIKAIGSNASLLWGHDGAFWQWQKTTSKLWYMGKDTGGKWEARDTNPHTRDLAFVNGVTYQIAVNGQITRYDSPGHWSVVESSYSNTAIAADGGALYALKRDGQVARYEEGRWELIGGATAVQIAGGKAGLILRQASGYIYKYGGGASWDLVDQNVDNVNIAVANSAYRVTSTGEVYILRENGSWERIKEEDALPAPPTDSGVHPEAVYDAGFGGTSPILLRIGNGGAGQTGLVQVLAEAYIKSRVASGSKPFKVAWYKSDTTESIKYLKDGVADVGITYTQAAEDLAIEQGIALSSHYIFREHFLLTGPPSNPAKLDLKTDIFHQLSTLYAAAEAGNTTPPVRFLSRYDKSATSIKDSELWIRIGQVPWAMKYSNWYHQYMAYPIQALTAAAVLNEYTLTDWGTYLSVDDTVRNQITVYKHGQDDPKDVLLMPAHLLVGAKAQDLTLAKDFAAWATGKEGQAAVAGFKKRGEQVYSTAP</sequence>
<evidence type="ECO:0000313" key="3">
    <source>
        <dbReference type="Proteomes" id="UP001610563"/>
    </source>
</evidence>
<reference evidence="2 3" key="1">
    <citation type="submission" date="2024-07" db="EMBL/GenBank/DDBJ databases">
        <title>Section-level genome sequencing and comparative genomics of Aspergillus sections Usti and Cavernicolus.</title>
        <authorList>
            <consortium name="Lawrence Berkeley National Laboratory"/>
            <person name="Nybo J.L."/>
            <person name="Vesth T.C."/>
            <person name="Theobald S."/>
            <person name="Frisvad J.C."/>
            <person name="Larsen T.O."/>
            <person name="Kjaerboelling I."/>
            <person name="Rothschild-Mancinelli K."/>
            <person name="Lyhne E.K."/>
            <person name="Kogle M.E."/>
            <person name="Barry K."/>
            <person name="Clum A."/>
            <person name="Na H."/>
            <person name="Ledsgaard L."/>
            <person name="Lin J."/>
            <person name="Lipzen A."/>
            <person name="Kuo A."/>
            <person name="Riley R."/>
            <person name="Mondo S."/>
            <person name="Labutti K."/>
            <person name="Haridas S."/>
            <person name="Pangalinan J."/>
            <person name="Salamov A.A."/>
            <person name="Simmons B.A."/>
            <person name="Magnuson J.K."/>
            <person name="Chen J."/>
            <person name="Drula E."/>
            <person name="Henrissat B."/>
            <person name="Wiebenga A."/>
            <person name="Lubbers R.J."/>
            <person name="Gomes A.C."/>
            <person name="Makela M.R."/>
            <person name="Stajich J."/>
            <person name="Grigoriev I.V."/>
            <person name="Mortensen U.H."/>
            <person name="De Vries R.P."/>
            <person name="Baker S.E."/>
            <person name="Andersen M.R."/>
        </authorList>
    </citation>
    <scope>NUCLEOTIDE SEQUENCE [LARGE SCALE GENOMIC DNA]</scope>
    <source>
        <strain evidence="2 3">CBS 209.92</strain>
    </source>
</reference>
<keyword evidence="3" id="KW-1185">Reference proteome</keyword>
<gene>
    <name evidence="2" type="ORF">BJX66DRAFT_351644</name>
</gene>
<dbReference type="PANTHER" id="PTHR37945">
    <property type="entry name" value="EXTRACELLULAR TUNGSTATE BINDING PROTEIN"/>
    <property type="match status" value="1"/>
</dbReference>
<comment type="caution">
    <text evidence="2">The sequence shown here is derived from an EMBL/GenBank/DDBJ whole genome shotgun (WGS) entry which is preliminary data.</text>
</comment>
<dbReference type="InterPro" id="IPR052738">
    <property type="entry name" value="ABC-Tungstate_binding"/>
</dbReference>
<name>A0ABR4G3V3_9EURO</name>
<proteinExistence type="predicted"/>
<feature type="domain" description="PBP" evidence="1">
    <location>
        <begin position="286"/>
        <end position="527"/>
    </location>
</feature>